<dbReference type="PANTHER" id="PTHR35186:SF4">
    <property type="entry name" value="PRION-INHIBITION AND PROPAGATION HELO DOMAIN-CONTAINING PROTEIN"/>
    <property type="match status" value="1"/>
</dbReference>
<dbReference type="HOGENOM" id="CLU_026305_3_1_1"/>
<protein>
    <recommendedName>
        <fullName evidence="1">DUF7580 domain-containing protein</fullName>
    </recommendedName>
</protein>
<dbReference type="InterPro" id="IPR056002">
    <property type="entry name" value="DUF7580"/>
</dbReference>
<dbReference type="GeneID" id="35407741"/>
<sequence length="435" mass="49023">MQVKWIDRKRVTRDFKKLLYRLNRKDYQEALETISKGITSLEGLTQQSSFYRALCSSILCTDSHDVSLELATRFIEVGHECDVEKIVQDAQFKLAISFQVVKGPTSKVFWGEVSIKAMSLSTTNPSAPCVLAAKSKSAKRVSFGVNQALSRLSLMEPATELNVKTVMAILTRPATDFAYIKYPEESSGMQTISPIDLCLTLKKAHQERPAYYGHLIDKEYNYRHFQVCPLGPVINSDGWSIVTLEDVLGGKRGLRPLISLAEKVRLALVIASSVLQLSKTPWLPEALTPKNVHFFRRGNTLSYEHPFLQRRLPEYPLKRLNSTADTMGYSLSSNPTLLALGMLLLEIILGSSLKKLRLPDEKGLDDDGLIQDLTVANRMLEQRVSLIDPAYKTVVERCIGCTESKELDEDDFRHTVYNGVVMELEAIWDYTKLLI</sequence>
<evidence type="ECO:0000259" key="1">
    <source>
        <dbReference type="Pfam" id="PF24476"/>
    </source>
</evidence>
<keyword evidence="3" id="KW-1185">Reference proteome</keyword>
<dbReference type="VEuPathDB" id="FungiDB:FFUJ_14289"/>
<proteinExistence type="predicted"/>
<gene>
    <name evidence="2" type="ORF">FFUJ_14289</name>
</gene>
<dbReference type="STRING" id="1279085.S0E2X7"/>
<dbReference type="Proteomes" id="UP000016800">
    <property type="component" value="Chromosome V"/>
</dbReference>
<dbReference type="Pfam" id="PF24476">
    <property type="entry name" value="DUF7580"/>
    <property type="match status" value="1"/>
</dbReference>
<evidence type="ECO:0000313" key="2">
    <source>
        <dbReference type="EMBL" id="CCT69214.1"/>
    </source>
</evidence>
<evidence type="ECO:0000313" key="3">
    <source>
        <dbReference type="Proteomes" id="UP000016800"/>
    </source>
</evidence>
<dbReference type="EMBL" id="HF679027">
    <property type="protein sequence ID" value="CCT69214.1"/>
    <property type="molecule type" value="Genomic_DNA"/>
</dbReference>
<dbReference type="PANTHER" id="PTHR35186">
    <property type="entry name" value="ANK_REP_REGION DOMAIN-CONTAINING PROTEIN"/>
    <property type="match status" value="1"/>
</dbReference>
<feature type="domain" description="DUF7580" evidence="1">
    <location>
        <begin position="241"/>
        <end position="426"/>
    </location>
</feature>
<reference evidence="3" key="1">
    <citation type="journal article" date="2013" name="PLoS Pathog.">
        <title>Deciphering the cryptic genome: genome-wide analyses of the rice pathogen Fusarium fujikuroi reveal complex regulation of secondary metabolism and novel metabolites.</title>
        <authorList>
            <person name="Wiemann P."/>
            <person name="Sieber C.M."/>
            <person name="von Bargen K.W."/>
            <person name="Studt L."/>
            <person name="Niehaus E.M."/>
            <person name="Espino J.J."/>
            <person name="Huss K."/>
            <person name="Michielse C.B."/>
            <person name="Albermann S."/>
            <person name="Wagner D."/>
            <person name="Bergner S.V."/>
            <person name="Connolly L.R."/>
            <person name="Fischer A."/>
            <person name="Reuter G."/>
            <person name="Kleigrewe K."/>
            <person name="Bald T."/>
            <person name="Wingfield B.D."/>
            <person name="Ophir R."/>
            <person name="Freeman S."/>
            <person name="Hippler M."/>
            <person name="Smith K.M."/>
            <person name="Brown D.W."/>
            <person name="Proctor R.H."/>
            <person name="Munsterkotter M."/>
            <person name="Freitag M."/>
            <person name="Humpf H.U."/>
            <person name="Guldener U."/>
            <person name="Tudzynski B."/>
        </authorList>
    </citation>
    <scope>NUCLEOTIDE SEQUENCE [LARGE SCALE GENOMIC DNA]</scope>
    <source>
        <strain evidence="3">CBS 195.34 / IMI 58289 / NRRL A-6831</strain>
    </source>
</reference>
<accession>S0E2X7</accession>
<dbReference type="AlphaFoldDB" id="S0E2X7"/>
<name>S0E2X7_GIBF5</name>
<dbReference type="RefSeq" id="XP_023431294.1">
    <property type="nucleotide sequence ID" value="XM_023578496.1"/>
</dbReference>
<organism evidence="2 3">
    <name type="scientific">Gibberella fujikuroi (strain CBS 195.34 / IMI 58289 / NRRL A-6831)</name>
    <name type="common">Bakanae and foot rot disease fungus</name>
    <name type="synonym">Fusarium fujikuroi</name>
    <dbReference type="NCBI Taxonomy" id="1279085"/>
    <lineage>
        <taxon>Eukaryota</taxon>
        <taxon>Fungi</taxon>
        <taxon>Dikarya</taxon>
        <taxon>Ascomycota</taxon>
        <taxon>Pezizomycotina</taxon>
        <taxon>Sordariomycetes</taxon>
        <taxon>Hypocreomycetidae</taxon>
        <taxon>Hypocreales</taxon>
        <taxon>Nectriaceae</taxon>
        <taxon>Fusarium</taxon>
        <taxon>Fusarium fujikuroi species complex</taxon>
    </lineage>
</organism>